<name>A0A8R1W5V0_ACYPI</name>
<dbReference type="InterPro" id="IPR036691">
    <property type="entry name" value="Endo/exonu/phosph_ase_sf"/>
</dbReference>
<reference evidence="2" key="2">
    <citation type="submission" date="2022-06" db="UniProtKB">
        <authorList>
            <consortium name="EnsemblMetazoa"/>
        </authorList>
    </citation>
    <scope>IDENTIFICATION</scope>
</reference>
<dbReference type="Gene3D" id="3.60.10.10">
    <property type="entry name" value="Endonuclease/exonuclease/phosphatase"/>
    <property type="match status" value="1"/>
</dbReference>
<sequence>MVVVIWSSRLGVRRRVNNPALKTALVMRPSRNQPRTQINGIKTGHGIRKTGIKIATWNTLSLYRTGACQNLTDVLDTYGIQIIALQEIRWPGKGQLKVGKYIVYFSGMEEGHAFGCGFAVHESLEPYVKEFNPISERITLLRVDTKPLNIILVCVHAPTETGEENMKDVFYEDLSQIYDKLPGNVIKLVIGDLNAKCGKETHFMPMIGKESLHETSNGNGLRLISFAAAKDMIISSTTFPHKTIHKATWKSPDGTTCNQIDHILVQKRFRSCIKDIHSFRGADCDSDHFLLVAKFRLKIQSDKSLVNKNSTKINLEMLKDEKVQQKYIKYVGEYVKNVNLNDMDEDWVRTSKAVREIAMEHIGKMKC</sequence>
<dbReference type="PANTHER" id="PTHR23227">
    <property type="entry name" value="BUCENTAUR RELATED"/>
    <property type="match status" value="1"/>
</dbReference>
<dbReference type="GO" id="GO:0003824">
    <property type="term" value="F:catalytic activity"/>
    <property type="evidence" value="ECO:0007669"/>
    <property type="project" value="InterPro"/>
</dbReference>
<dbReference type="RefSeq" id="XP_003243695.1">
    <property type="nucleotide sequence ID" value="XM_003243647.1"/>
</dbReference>
<dbReference type="Pfam" id="PF03372">
    <property type="entry name" value="Exo_endo_phos"/>
    <property type="match status" value="1"/>
</dbReference>
<accession>A0A8R1W5V0</accession>
<dbReference type="GeneID" id="100576001"/>
<dbReference type="Proteomes" id="UP000007819">
    <property type="component" value="Chromosome X"/>
</dbReference>
<evidence type="ECO:0000313" key="2">
    <source>
        <dbReference type="EnsemblMetazoa" id="XP_003243695.1"/>
    </source>
</evidence>
<evidence type="ECO:0000313" key="3">
    <source>
        <dbReference type="Proteomes" id="UP000007819"/>
    </source>
</evidence>
<reference evidence="3" key="1">
    <citation type="submission" date="2010-06" db="EMBL/GenBank/DDBJ databases">
        <authorList>
            <person name="Jiang H."/>
            <person name="Abraham K."/>
            <person name="Ali S."/>
            <person name="Alsbrooks S.L."/>
            <person name="Anim B.N."/>
            <person name="Anosike U.S."/>
            <person name="Attaway T."/>
            <person name="Bandaranaike D.P."/>
            <person name="Battles P.K."/>
            <person name="Bell S.N."/>
            <person name="Bell A.V."/>
            <person name="Beltran B."/>
            <person name="Bickham C."/>
            <person name="Bustamante Y."/>
            <person name="Caleb T."/>
            <person name="Canada A."/>
            <person name="Cardenas V."/>
            <person name="Carter K."/>
            <person name="Chacko J."/>
            <person name="Chandrabose M.N."/>
            <person name="Chavez D."/>
            <person name="Chavez A."/>
            <person name="Chen L."/>
            <person name="Chu H.-S."/>
            <person name="Claassen K.J."/>
            <person name="Cockrell R."/>
            <person name="Collins M."/>
            <person name="Cooper J.A."/>
            <person name="Cree A."/>
            <person name="Curry S.M."/>
            <person name="Da Y."/>
            <person name="Dao M.D."/>
            <person name="Das B."/>
            <person name="Davila M.-L."/>
            <person name="Davy-Carroll L."/>
            <person name="Denson S."/>
            <person name="Dinh H."/>
            <person name="Ebong V.E."/>
            <person name="Edwards J.R."/>
            <person name="Egan A."/>
            <person name="El-Daye J."/>
            <person name="Escobedo L."/>
            <person name="Fernandez S."/>
            <person name="Fernando P.R."/>
            <person name="Flagg N."/>
            <person name="Forbes L.D."/>
            <person name="Fowler R.G."/>
            <person name="Fu Q."/>
            <person name="Gabisi R.A."/>
            <person name="Ganer J."/>
            <person name="Garbino Pronczuk A."/>
            <person name="Garcia R.M."/>
            <person name="Garner T."/>
            <person name="Garrett T.E."/>
            <person name="Gonzalez D.A."/>
            <person name="Hamid H."/>
            <person name="Hawkins E.S."/>
            <person name="Hirani K."/>
            <person name="Hogues M.E."/>
            <person name="Hollins B."/>
            <person name="Hsiao C.-H."/>
            <person name="Jabil R."/>
            <person name="James M.L."/>
            <person name="Jhangiani S.N."/>
            <person name="Johnson B."/>
            <person name="Johnson Q."/>
            <person name="Joshi V."/>
            <person name="Kalu J.B."/>
            <person name="Kam C."/>
            <person name="Kashfia A."/>
            <person name="Keebler J."/>
            <person name="Kisamo H."/>
            <person name="Kovar C.L."/>
            <person name="Lago L.A."/>
            <person name="Lai C.-Y."/>
            <person name="Laidlaw J."/>
            <person name="Lara F."/>
            <person name="Le T.-K."/>
            <person name="Lee S.L."/>
            <person name="Legall F.H."/>
            <person name="Lemon S.J."/>
            <person name="Lewis L.R."/>
            <person name="Li B."/>
            <person name="Liu Y."/>
            <person name="Liu Y.-S."/>
            <person name="Lopez J."/>
            <person name="Lozado R.J."/>
            <person name="Lu J."/>
            <person name="Madu R.C."/>
            <person name="Maheshwari M."/>
            <person name="Maheshwari R."/>
            <person name="Malloy K."/>
            <person name="Martinez E."/>
            <person name="Mathew T."/>
            <person name="Mercado I.C."/>
            <person name="Mercado C."/>
            <person name="Meyer B."/>
            <person name="Montgomery K."/>
            <person name="Morgan M.B."/>
            <person name="Munidasa M."/>
            <person name="Nazareth L.V."/>
            <person name="Nelson J."/>
            <person name="Ng B.M."/>
            <person name="Nguyen N.B."/>
            <person name="Nguyen P.Q."/>
            <person name="Nguyen T."/>
            <person name="Obregon M."/>
            <person name="Okwuonu G.O."/>
            <person name="Onwere C.G."/>
            <person name="Orozco G."/>
            <person name="Parra A."/>
            <person name="Patel S."/>
            <person name="Patil S."/>
            <person name="Perez A."/>
            <person name="Perez Y."/>
            <person name="Pham C."/>
            <person name="Primus E.L."/>
            <person name="Pu L.-L."/>
            <person name="Puazo M."/>
            <person name="Qin X."/>
            <person name="Quiroz J.B."/>
            <person name="Reese J."/>
            <person name="Richards S."/>
            <person name="Rives C.M."/>
            <person name="Robberts R."/>
            <person name="Ruiz S.J."/>
            <person name="Ruiz M.J."/>
            <person name="Santibanez J."/>
            <person name="Schneider B.W."/>
            <person name="Sisson I."/>
            <person name="Smith M."/>
            <person name="Sodergren E."/>
            <person name="Song X.-Z."/>
            <person name="Song B.B."/>
            <person name="Summersgill H."/>
            <person name="Thelus R."/>
            <person name="Thornton R.D."/>
            <person name="Trejos Z.Y."/>
            <person name="Usmani K."/>
            <person name="Vattathil S."/>
            <person name="Villasana D."/>
            <person name="Walker D.L."/>
            <person name="Wang S."/>
            <person name="Wang K."/>
            <person name="White C.S."/>
            <person name="Williams A.C."/>
            <person name="Williamson J."/>
            <person name="Wilson K."/>
            <person name="Woghiren I.O."/>
            <person name="Woodworth J.R."/>
            <person name="Worley K.C."/>
            <person name="Wright R.A."/>
            <person name="Wu W."/>
            <person name="Young L."/>
            <person name="Zhang L."/>
            <person name="Zhang J."/>
            <person name="Zhu Y."/>
            <person name="Muzny D.M."/>
            <person name="Weinstock G."/>
            <person name="Gibbs R.A."/>
        </authorList>
    </citation>
    <scope>NUCLEOTIDE SEQUENCE [LARGE SCALE GENOMIC DNA]</scope>
    <source>
        <strain evidence="3">LSR1</strain>
    </source>
</reference>
<dbReference type="AlphaFoldDB" id="A0A8R1W5V0"/>
<keyword evidence="3" id="KW-1185">Reference proteome</keyword>
<dbReference type="OrthoDB" id="6627613at2759"/>
<dbReference type="PANTHER" id="PTHR23227:SF67">
    <property type="entry name" value="CRANIOFACIAL DEVELOPMENT PROTEIN 2-LIKE"/>
    <property type="match status" value="1"/>
</dbReference>
<dbReference type="CDD" id="cd09076">
    <property type="entry name" value="L1-EN"/>
    <property type="match status" value="1"/>
</dbReference>
<evidence type="ECO:0000259" key="1">
    <source>
        <dbReference type="Pfam" id="PF03372"/>
    </source>
</evidence>
<dbReference type="EnsemblMetazoa" id="XM_003243647.1">
    <property type="protein sequence ID" value="XP_003243695.1"/>
    <property type="gene ID" value="LOC100576001"/>
</dbReference>
<protein>
    <recommendedName>
        <fullName evidence="1">Endonuclease/exonuclease/phosphatase domain-containing protein</fullName>
    </recommendedName>
</protein>
<dbReference type="InterPro" id="IPR005135">
    <property type="entry name" value="Endo/exonuclease/phosphatase"/>
</dbReference>
<proteinExistence type="predicted"/>
<dbReference type="KEGG" id="api:100576001"/>
<feature type="domain" description="Endonuclease/exonuclease/phosphatase" evidence="1">
    <location>
        <begin position="55"/>
        <end position="288"/>
    </location>
</feature>
<dbReference type="SUPFAM" id="SSF56219">
    <property type="entry name" value="DNase I-like"/>
    <property type="match status" value="1"/>
</dbReference>
<dbReference type="InterPro" id="IPR027124">
    <property type="entry name" value="Swc5/CFDP1/2"/>
</dbReference>
<organism evidence="2 3">
    <name type="scientific">Acyrthosiphon pisum</name>
    <name type="common">Pea aphid</name>
    <dbReference type="NCBI Taxonomy" id="7029"/>
    <lineage>
        <taxon>Eukaryota</taxon>
        <taxon>Metazoa</taxon>
        <taxon>Ecdysozoa</taxon>
        <taxon>Arthropoda</taxon>
        <taxon>Hexapoda</taxon>
        <taxon>Insecta</taxon>
        <taxon>Pterygota</taxon>
        <taxon>Neoptera</taxon>
        <taxon>Paraneoptera</taxon>
        <taxon>Hemiptera</taxon>
        <taxon>Sternorrhyncha</taxon>
        <taxon>Aphidomorpha</taxon>
        <taxon>Aphidoidea</taxon>
        <taxon>Aphididae</taxon>
        <taxon>Macrosiphini</taxon>
        <taxon>Acyrthosiphon</taxon>
    </lineage>
</organism>